<protein>
    <submittedName>
        <fullName evidence="2">Uncharacterized protein</fullName>
    </submittedName>
</protein>
<evidence type="ECO:0000313" key="2">
    <source>
        <dbReference type="EMBL" id="VUC36604.1"/>
    </source>
</evidence>
<evidence type="ECO:0000256" key="1">
    <source>
        <dbReference type="SAM" id="SignalP"/>
    </source>
</evidence>
<gene>
    <name evidence="2" type="ORF">CLO192961_LOCUS449186</name>
</gene>
<organism evidence="2 3">
    <name type="scientific">Bionectria ochroleuca</name>
    <name type="common">Gliocladium roseum</name>
    <dbReference type="NCBI Taxonomy" id="29856"/>
    <lineage>
        <taxon>Eukaryota</taxon>
        <taxon>Fungi</taxon>
        <taxon>Dikarya</taxon>
        <taxon>Ascomycota</taxon>
        <taxon>Pezizomycotina</taxon>
        <taxon>Sordariomycetes</taxon>
        <taxon>Hypocreomycetidae</taxon>
        <taxon>Hypocreales</taxon>
        <taxon>Bionectriaceae</taxon>
        <taxon>Clonostachys</taxon>
    </lineage>
</organism>
<dbReference type="EMBL" id="CABFNS010000931">
    <property type="protein sequence ID" value="VUC36604.1"/>
    <property type="molecule type" value="Genomic_DNA"/>
</dbReference>
<reference evidence="2 3" key="1">
    <citation type="submission" date="2019-06" db="EMBL/GenBank/DDBJ databases">
        <authorList>
            <person name="Broberg M."/>
        </authorList>
    </citation>
    <scope>NUCLEOTIDE SEQUENCE [LARGE SCALE GENOMIC DNA]</scope>
</reference>
<evidence type="ECO:0000313" key="3">
    <source>
        <dbReference type="Proteomes" id="UP000766486"/>
    </source>
</evidence>
<keyword evidence="3" id="KW-1185">Reference proteome</keyword>
<sequence length="176" mass="19116">MKFSTVLAWASLALATPTPAVQSSQEEKVCKIYNNVFKLEELVFNSKAKIVATVEAFERDPSQNPDDTIAAIDKELEAINVAILKAVGSTRNAIAVSWPILPWNEKPEVFSCFLQTCSSTASCSVDLQSITSTVTNLSLAIRKPLAESIGILTFLCTPAMESILGYCNKLVEQCPI</sequence>
<dbReference type="Proteomes" id="UP000766486">
    <property type="component" value="Unassembled WGS sequence"/>
</dbReference>
<keyword evidence="1" id="KW-0732">Signal</keyword>
<name>A0ABY6UYT8_BIOOC</name>
<accession>A0ABY6UYT8</accession>
<comment type="caution">
    <text evidence="2">The sequence shown here is derived from an EMBL/GenBank/DDBJ whole genome shotgun (WGS) entry which is preliminary data.</text>
</comment>
<feature type="signal peptide" evidence="1">
    <location>
        <begin position="1"/>
        <end position="15"/>
    </location>
</feature>
<feature type="chain" id="PRO_5045897478" evidence="1">
    <location>
        <begin position="16"/>
        <end position="176"/>
    </location>
</feature>
<proteinExistence type="predicted"/>